<keyword evidence="3" id="KW-1185">Reference proteome</keyword>
<dbReference type="Proteomes" id="UP000759537">
    <property type="component" value="Unassembled WGS sequence"/>
</dbReference>
<organism evidence="2 3">
    <name type="scientific">Russula ochroleuca</name>
    <dbReference type="NCBI Taxonomy" id="152965"/>
    <lineage>
        <taxon>Eukaryota</taxon>
        <taxon>Fungi</taxon>
        <taxon>Dikarya</taxon>
        <taxon>Basidiomycota</taxon>
        <taxon>Agaricomycotina</taxon>
        <taxon>Agaricomycetes</taxon>
        <taxon>Russulales</taxon>
        <taxon>Russulaceae</taxon>
        <taxon>Russula</taxon>
    </lineage>
</organism>
<evidence type="ECO:0000313" key="3">
    <source>
        <dbReference type="Proteomes" id="UP000759537"/>
    </source>
</evidence>
<feature type="region of interest" description="Disordered" evidence="1">
    <location>
        <begin position="1"/>
        <end position="72"/>
    </location>
</feature>
<protein>
    <submittedName>
        <fullName evidence="2">Uncharacterized protein</fullName>
    </submittedName>
</protein>
<feature type="compositionally biased region" description="Polar residues" evidence="1">
    <location>
        <begin position="1"/>
        <end position="10"/>
    </location>
</feature>
<dbReference type="EMBL" id="WHVB01000004">
    <property type="protein sequence ID" value="KAF8483781.1"/>
    <property type="molecule type" value="Genomic_DNA"/>
</dbReference>
<accession>A0A9P5N1H9</accession>
<reference evidence="2" key="2">
    <citation type="journal article" date="2020" name="Nat. Commun.">
        <title>Large-scale genome sequencing of mycorrhizal fungi provides insights into the early evolution of symbiotic traits.</title>
        <authorList>
            <person name="Miyauchi S."/>
            <person name="Kiss E."/>
            <person name="Kuo A."/>
            <person name="Drula E."/>
            <person name="Kohler A."/>
            <person name="Sanchez-Garcia M."/>
            <person name="Morin E."/>
            <person name="Andreopoulos B."/>
            <person name="Barry K.W."/>
            <person name="Bonito G."/>
            <person name="Buee M."/>
            <person name="Carver A."/>
            <person name="Chen C."/>
            <person name="Cichocki N."/>
            <person name="Clum A."/>
            <person name="Culley D."/>
            <person name="Crous P.W."/>
            <person name="Fauchery L."/>
            <person name="Girlanda M."/>
            <person name="Hayes R.D."/>
            <person name="Keri Z."/>
            <person name="LaButti K."/>
            <person name="Lipzen A."/>
            <person name="Lombard V."/>
            <person name="Magnuson J."/>
            <person name="Maillard F."/>
            <person name="Murat C."/>
            <person name="Nolan M."/>
            <person name="Ohm R.A."/>
            <person name="Pangilinan J."/>
            <person name="Pereira M.F."/>
            <person name="Perotto S."/>
            <person name="Peter M."/>
            <person name="Pfister S."/>
            <person name="Riley R."/>
            <person name="Sitrit Y."/>
            <person name="Stielow J.B."/>
            <person name="Szollosi G."/>
            <person name="Zifcakova L."/>
            <person name="Stursova M."/>
            <person name="Spatafora J.W."/>
            <person name="Tedersoo L."/>
            <person name="Vaario L.M."/>
            <person name="Yamada A."/>
            <person name="Yan M."/>
            <person name="Wang P."/>
            <person name="Xu J."/>
            <person name="Bruns T."/>
            <person name="Baldrian P."/>
            <person name="Vilgalys R."/>
            <person name="Dunand C."/>
            <person name="Henrissat B."/>
            <person name="Grigoriev I.V."/>
            <person name="Hibbett D."/>
            <person name="Nagy L.G."/>
            <person name="Martin F.M."/>
        </authorList>
    </citation>
    <scope>NUCLEOTIDE SEQUENCE</scope>
    <source>
        <strain evidence="2">Prilba</strain>
    </source>
</reference>
<proteinExistence type="predicted"/>
<dbReference type="AlphaFoldDB" id="A0A9P5N1H9"/>
<name>A0A9P5N1H9_9AGAM</name>
<evidence type="ECO:0000256" key="1">
    <source>
        <dbReference type="SAM" id="MobiDB-lite"/>
    </source>
</evidence>
<evidence type="ECO:0000313" key="2">
    <source>
        <dbReference type="EMBL" id="KAF8483781.1"/>
    </source>
</evidence>
<gene>
    <name evidence="2" type="ORF">DFH94DRAFT_724135</name>
</gene>
<feature type="compositionally biased region" description="Polar residues" evidence="1">
    <location>
        <begin position="58"/>
        <end position="72"/>
    </location>
</feature>
<comment type="caution">
    <text evidence="2">The sequence shown here is derived from an EMBL/GenBank/DDBJ whole genome shotgun (WGS) entry which is preliminary data.</text>
</comment>
<sequence>MTFSTTTDNDLLNPPSSYPLCNTASHRSDQKAVEDPSLAIHSSIQSDPHHSPVLVSGTRPSDTPVSHTTRNPADQFSFGTVLDAPQLYTPVIPSFPLALLNSQLVPTPPLNVAAVDAKQGSTDISTPPCMANLYRNPISSDEVTSQQSESVIPPSIVDDARLVVYPSPTVPAVTRSGYLPYEQGFASLSPPTALPHISPQVISNLEAHITTRVRAHAHDDTLDLNIPIPTAISRHPSKSALSTPDIAAITLRSGDSQQGLNES</sequence>
<dbReference type="OrthoDB" id="10502645at2759"/>
<reference evidence="2" key="1">
    <citation type="submission" date="2019-10" db="EMBL/GenBank/DDBJ databases">
        <authorList>
            <consortium name="DOE Joint Genome Institute"/>
            <person name="Kuo A."/>
            <person name="Miyauchi S."/>
            <person name="Kiss E."/>
            <person name="Drula E."/>
            <person name="Kohler A."/>
            <person name="Sanchez-Garcia M."/>
            <person name="Andreopoulos B."/>
            <person name="Barry K.W."/>
            <person name="Bonito G."/>
            <person name="Buee M."/>
            <person name="Carver A."/>
            <person name="Chen C."/>
            <person name="Cichocki N."/>
            <person name="Clum A."/>
            <person name="Culley D."/>
            <person name="Crous P.W."/>
            <person name="Fauchery L."/>
            <person name="Girlanda M."/>
            <person name="Hayes R."/>
            <person name="Keri Z."/>
            <person name="LaButti K."/>
            <person name="Lipzen A."/>
            <person name="Lombard V."/>
            <person name="Magnuson J."/>
            <person name="Maillard F."/>
            <person name="Morin E."/>
            <person name="Murat C."/>
            <person name="Nolan M."/>
            <person name="Ohm R."/>
            <person name="Pangilinan J."/>
            <person name="Pereira M."/>
            <person name="Perotto S."/>
            <person name="Peter M."/>
            <person name="Riley R."/>
            <person name="Sitrit Y."/>
            <person name="Stielow B."/>
            <person name="Szollosi G."/>
            <person name="Zifcakova L."/>
            <person name="Stursova M."/>
            <person name="Spatafora J.W."/>
            <person name="Tedersoo L."/>
            <person name="Vaario L.-M."/>
            <person name="Yamada A."/>
            <person name="Yan M."/>
            <person name="Wang P."/>
            <person name="Xu J."/>
            <person name="Bruns T."/>
            <person name="Baldrian P."/>
            <person name="Vilgalys R."/>
            <person name="Henrissat B."/>
            <person name="Grigoriev I.V."/>
            <person name="Hibbett D."/>
            <person name="Nagy L.G."/>
            <person name="Martin F.M."/>
        </authorList>
    </citation>
    <scope>NUCLEOTIDE SEQUENCE</scope>
    <source>
        <strain evidence="2">Prilba</strain>
    </source>
</reference>